<protein>
    <submittedName>
        <fullName evidence="3">Virulence protein E</fullName>
    </submittedName>
</protein>
<reference evidence="4" key="1">
    <citation type="submission" date="2017-04" db="EMBL/GenBank/DDBJ databases">
        <title>Function of individual gut microbiota members based on whole genome sequencing of pure cultures obtained from chicken caecum.</title>
        <authorList>
            <person name="Medvecky M."/>
            <person name="Cejkova D."/>
            <person name="Polansky O."/>
            <person name="Karasova D."/>
            <person name="Kubasova T."/>
            <person name="Cizek A."/>
            <person name="Rychlik I."/>
        </authorList>
    </citation>
    <scope>NUCLEOTIDE SEQUENCE [LARGE SCALE GENOMIC DNA]</scope>
    <source>
        <strain evidence="4">An43</strain>
    </source>
</reference>
<dbReference type="RefSeq" id="WP_087425714.1">
    <property type="nucleotide sequence ID" value="NZ_CAMMFP010000002.1"/>
</dbReference>
<name>A0A1Y3Z216_9BACE</name>
<dbReference type="PANTHER" id="PTHR34985">
    <property type="entry name" value="SLR0554 PROTEIN"/>
    <property type="match status" value="1"/>
</dbReference>
<dbReference type="Pfam" id="PF08800">
    <property type="entry name" value="BT4734-like_N"/>
    <property type="match status" value="1"/>
</dbReference>
<dbReference type="EMBL" id="NFII01000004">
    <property type="protein sequence ID" value="OUO01748.1"/>
    <property type="molecule type" value="Genomic_DNA"/>
</dbReference>
<sequence>MKELQLSLFKGYPDTVPDTITLQGIINLIQNDPSVRDHTEKYRYYHEQGSLSAAAREKSSCPCFAVAVTFAGGKQQAHIQSWTSLGIVDIDNVPTEKLPEIRKQITDSPHTLLCYTTISGRGIRIIFPIDGLTDDTEQNIKLYKKAFEQGNRYYADLTGCTCDLKCKNATRLSGLAHDTGVYFNPDATPFHIAIPQKRTPGNAKPAGKRLLKKALTAAGRILKKEGIAYEAHHRNEYIMRMGYLLNTYGIPLQETEEWAAQQFADYDGDAAGIIRSCYRHTDEHNTRPLTGNGSAPSEEEGYANVAEIEKFLASQALFRQNIITRQCEVAFKTLDDFSGKPAYTSLTDRDVNTLWSRMNKEISRVRLNDIYNVLHSEYVLQFNPFREFLFNLKPWDGITDYIGELADTVRVKGDQQRFKHYFRKWFVNILPTLFEEHSVNHEILVLIGPQGSYKTTWFNHLLPPELQRYFYTKMNSDRITKDDQFTLTEFVLICLEEIDEMRPAELSQLKALVTMKGINERAAYGRNKEHRTHIASFCGTGNNIQFLNDPTGNRRWLPFEVEEIKDPNLYPFNYEGIYSQAFALWKSGFRYWFNREEIDVLNEHNRNFETPNLEKELILTHFRRPLPGENGIFITTAHILNRINALIKHPLSSTKIGIIMKQLGFENIRCGGQRGYRAVEYNAEEIYRNQCAAARYGSDSSTAAEQP</sequence>
<evidence type="ECO:0000259" key="1">
    <source>
        <dbReference type="Pfam" id="PF05272"/>
    </source>
</evidence>
<feature type="domain" description="Virulence-associated protein E-like" evidence="1">
    <location>
        <begin position="395"/>
        <end position="609"/>
    </location>
</feature>
<dbReference type="Pfam" id="PF05272">
    <property type="entry name" value="VapE-like_dom"/>
    <property type="match status" value="1"/>
</dbReference>
<evidence type="ECO:0000259" key="2">
    <source>
        <dbReference type="Pfam" id="PF08800"/>
    </source>
</evidence>
<evidence type="ECO:0000313" key="4">
    <source>
        <dbReference type="Proteomes" id="UP000195386"/>
    </source>
</evidence>
<dbReference type="InterPro" id="IPR014907">
    <property type="entry name" value="BT4734-like_N"/>
</dbReference>
<proteinExistence type="predicted"/>
<dbReference type="Proteomes" id="UP000195386">
    <property type="component" value="Unassembled WGS sequence"/>
</dbReference>
<dbReference type="InterPro" id="IPR007936">
    <property type="entry name" value="VapE-like_dom"/>
</dbReference>
<comment type="caution">
    <text evidence="3">The sequence shown here is derived from an EMBL/GenBank/DDBJ whole genome shotgun (WGS) entry which is preliminary data.</text>
</comment>
<organism evidence="3 4">
    <name type="scientific">Bacteroides clarus</name>
    <dbReference type="NCBI Taxonomy" id="626929"/>
    <lineage>
        <taxon>Bacteria</taxon>
        <taxon>Pseudomonadati</taxon>
        <taxon>Bacteroidota</taxon>
        <taxon>Bacteroidia</taxon>
        <taxon>Bacteroidales</taxon>
        <taxon>Bacteroidaceae</taxon>
        <taxon>Bacteroides</taxon>
    </lineage>
</organism>
<accession>A0A1Y3Z216</accession>
<dbReference type="PANTHER" id="PTHR34985:SF1">
    <property type="entry name" value="SLR0554 PROTEIN"/>
    <property type="match status" value="1"/>
</dbReference>
<dbReference type="AlphaFoldDB" id="A0A1Y3Z216"/>
<feature type="domain" description="BT4734-like N-terminal" evidence="2">
    <location>
        <begin position="57"/>
        <end position="183"/>
    </location>
</feature>
<gene>
    <name evidence="3" type="ORF">B5F97_05860</name>
</gene>
<evidence type="ECO:0000313" key="3">
    <source>
        <dbReference type="EMBL" id="OUO01748.1"/>
    </source>
</evidence>